<keyword evidence="2" id="KW-1185">Reference proteome</keyword>
<sequence length="94" mass="10842">MRKETISSLTVQDELDGIDYCEFLSMSKNIEKIARTSSESFPVTFFNPKRINTDLSKEILDLLVEYYCNAYNKDFVVLSNIHIANLEAIPVFLK</sequence>
<evidence type="ECO:0000313" key="2">
    <source>
        <dbReference type="Proteomes" id="UP001153678"/>
    </source>
</evidence>
<proteinExistence type="predicted"/>
<dbReference type="Proteomes" id="UP001153678">
    <property type="component" value="Unassembled WGS sequence"/>
</dbReference>
<evidence type="ECO:0000313" key="1">
    <source>
        <dbReference type="EMBL" id="CAI2193054.1"/>
    </source>
</evidence>
<accession>A0A9W4T5F0</accession>
<name>A0A9W4T5F0_9GLOM</name>
<gene>
    <name evidence="1" type="ORF">FWILDA_LOCUS15884</name>
</gene>
<feature type="non-terminal residue" evidence="1">
    <location>
        <position position="94"/>
    </location>
</feature>
<protein>
    <submittedName>
        <fullName evidence="1">13893_t:CDS:1</fullName>
    </submittedName>
</protein>
<dbReference type="EMBL" id="CAMKVN010009000">
    <property type="protein sequence ID" value="CAI2193054.1"/>
    <property type="molecule type" value="Genomic_DNA"/>
</dbReference>
<dbReference type="AlphaFoldDB" id="A0A9W4T5F0"/>
<comment type="caution">
    <text evidence="1">The sequence shown here is derived from an EMBL/GenBank/DDBJ whole genome shotgun (WGS) entry which is preliminary data.</text>
</comment>
<dbReference type="OrthoDB" id="2307904at2759"/>
<organism evidence="1 2">
    <name type="scientific">Funneliformis geosporum</name>
    <dbReference type="NCBI Taxonomy" id="1117311"/>
    <lineage>
        <taxon>Eukaryota</taxon>
        <taxon>Fungi</taxon>
        <taxon>Fungi incertae sedis</taxon>
        <taxon>Mucoromycota</taxon>
        <taxon>Glomeromycotina</taxon>
        <taxon>Glomeromycetes</taxon>
        <taxon>Glomerales</taxon>
        <taxon>Glomeraceae</taxon>
        <taxon>Funneliformis</taxon>
    </lineage>
</organism>
<reference evidence="1" key="1">
    <citation type="submission" date="2022-08" db="EMBL/GenBank/DDBJ databases">
        <authorList>
            <person name="Kallberg Y."/>
            <person name="Tangrot J."/>
            <person name="Rosling A."/>
        </authorList>
    </citation>
    <scope>NUCLEOTIDE SEQUENCE</scope>
    <source>
        <strain evidence="1">Wild A</strain>
    </source>
</reference>